<dbReference type="SMART" id="SM01196">
    <property type="entry name" value="FERM_C"/>
    <property type="match status" value="1"/>
</dbReference>
<feature type="compositionally biased region" description="Basic and acidic residues" evidence="10">
    <location>
        <begin position="10"/>
        <end position="24"/>
    </location>
</feature>
<dbReference type="Pfam" id="PF00373">
    <property type="entry name" value="FERM_M"/>
    <property type="match status" value="1"/>
</dbReference>
<organism evidence="12 13">
    <name type="scientific">Daphnia galeata</name>
    <dbReference type="NCBI Taxonomy" id="27404"/>
    <lineage>
        <taxon>Eukaryota</taxon>
        <taxon>Metazoa</taxon>
        <taxon>Ecdysozoa</taxon>
        <taxon>Arthropoda</taxon>
        <taxon>Crustacea</taxon>
        <taxon>Branchiopoda</taxon>
        <taxon>Diplostraca</taxon>
        <taxon>Cladocera</taxon>
        <taxon>Anomopoda</taxon>
        <taxon>Daphniidae</taxon>
        <taxon>Daphnia</taxon>
    </lineage>
</organism>
<dbReference type="AlphaFoldDB" id="A0A8J2WQT5"/>
<comment type="subcellular location">
    <subcellularLocation>
        <location evidence="2">Cell junction</location>
        <location evidence="2">Adherens junction</location>
    </subcellularLocation>
    <subcellularLocation>
        <location evidence="9">Cell projection</location>
        <location evidence="9">Rhabdomere</location>
    </subcellularLocation>
    <subcellularLocation>
        <location evidence="1">Cytoplasm</location>
        <location evidence="1">Cytoskeleton</location>
    </subcellularLocation>
</comment>
<dbReference type="InterPro" id="IPR008379">
    <property type="entry name" value="Band_4.1_C"/>
</dbReference>
<evidence type="ECO:0000256" key="6">
    <source>
        <dbReference type="ARBA" id="ARBA00022949"/>
    </source>
</evidence>
<dbReference type="GO" id="GO:0003779">
    <property type="term" value="F:actin binding"/>
    <property type="evidence" value="ECO:0007669"/>
    <property type="project" value="UniProtKB-KW"/>
</dbReference>
<keyword evidence="6" id="KW-0965">Cell junction</keyword>
<dbReference type="SMART" id="SM00295">
    <property type="entry name" value="B41"/>
    <property type="match status" value="1"/>
</dbReference>
<evidence type="ECO:0000256" key="1">
    <source>
        <dbReference type="ARBA" id="ARBA00004245"/>
    </source>
</evidence>
<accession>A0A8J2WQT5</accession>
<dbReference type="SMART" id="SM01195">
    <property type="entry name" value="FA"/>
    <property type="match status" value="1"/>
</dbReference>
<keyword evidence="13" id="KW-1185">Reference proteome</keyword>
<dbReference type="SUPFAM" id="SSF50729">
    <property type="entry name" value="PH domain-like"/>
    <property type="match status" value="1"/>
</dbReference>
<dbReference type="InterPro" id="IPR019748">
    <property type="entry name" value="FERM_central"/>
</dbReference>
<name>A0A8J2WQT5_9CRUS</name>
<dbReference type="InterPro" id="IPR019749">
    <property type="entry name" value="Band_41_domain"/>
</dbReference>
<dbReference type="InterPro" id="IPR019747">
    <property type="entry name" value="FERM_CS"/>
</dbReference>
<gene>
    <name evidence="12" type="ORF">DGAL_LOCUS11363</name>
</gene>
<keyword evidence="5" id="KW-0597">Phosphoprotein</keyword>
<dbReference type="GO" id="GO:0005912">
    <property type="term" value="C:adherens junction"/>
    <property type="evidence" value="ECO:0007669"/>
    <property type="project" value="UniProtKB-SubCell"/>
</dbReference>
<dbReference type="PROSITE" id="PS50057">
    <property type="entry name" value="FERM_3"/>
    <property type="match status" value="1"/>
</dbReference>
<dbReference type="CDD" id="cd13184">
    <property type="entry name" value="FERM_C_4_1_family"/>
    <property type="match status" value="1"/>
</dbReference>
<feature type="region of interest" description="Disordered" evidence="10">
    <location>
        <begin position="783"/>
        <end position="832"/>
    </location>
</feature>
<evidence type="ECO:0000259" key="11">
    <source>
        <dbReference type="PROSITE" id="PS50057"/>
    </source>
</evidence>
<sequence>MPEAANLEDPDVKENVKTKAGNEKKLKKSVTSNGLSSFTRGKLVLARVNMLDGTVTDLSIEKTSKGQELLDRVCEQVDLVEKDYYGLVYLDQDNNRNWLAADKKINKQLKSHPWEFNFEVKFYPPDPSQLQEDITRYQLCLQVRNDILSGKLPCSFVTHALLGSYLVQSELGDYDQTEHGIGSEYVRELRLAPNQTPELEEKVSELHRTHKGQTPEEAELHYLENAKKLAMYGVDLHQARDSEGVDILLGVCASGLLVYKDRLRINRFAWPKILKISYRRNGFYIKIRPGEFEQYESTIGFKLANHRAAKRLWKVCVEHHTFFRLMTPEPPQKIGLFPRLGSKFRYSGRTQYQTRQASALIDRPAPQFERTLSKRQSGSRSVDAGLGNSNIVDRPQREVKRTTMASAPPPTTTKPLMAEGPAEGEWEEDAGMGAAAAERRREKALEREKAKQMEETTSQQKSVSSGLAESMAVTSSSIHPFTQEQSTQHLPISSADTPFNTVIGSNHTQSLSHSRDQLVDVLIPPINANSLNISQALLQGNNRLLIGFNQVFETSSDRATAQNFSHETHANETSYYSSIAKFSTTSSPEPDRLSVEMYVLSETHPFEEMNRDTEFIQVDPQCSIVEPICLFTNDESKKQLSESRRSFAVGILGENHKINTPLPMQTSPVGKIPAPSKYFYSTPSHTLFKQKSSFTNVHNLPTASGLFTSTDEKPVGGVAVMPLGADLLSKFRKDKTKEGVAQRPVADQPEVLVKTTTRRIGSDEETSPSTLKGGIMAATSPGFTRSYTYDTTEESDTKRRFEPQNLGFRYDGQPVSGTPQPNSPTGSSSSGKTNVGLAFNYVAGDEGKVADASRILKITSPKQGNIPSSFEKKESEIKTSNIDFVESAYLKDKNVHLELKYIGEEEIREDLPGPQKKMRNTEGADFQCEDDISSLEESVEEHKQPQTEEIMNAELVARETNQKAEFSFIANSALSSIQAPKIVKTTTKQTIVQNADGLHHNKEEKVEDLTPGGSGAITVVSSVNKSDLPDELTSGNTHNVPHVKATQVTTRTALTKEDKETNSTTSQIEEKTFTATTMTTGHRQEQRVVTQEVRTATILTSAEPTQIAARRMSIRSTSSEDSGTAVDVDQEPPIVKTETKKYDSSSFTPGTASKTTSSYPFVPTEIRTVGSAGEISHDEEGTKGSPVVTTLMEQHGEVVTTQNITSKTRTVETVTYKKEHDGLVETRVEQKITIQSDGDPIDHDRALAEAIQEATAMNPDMTVEKIEIQQQALPQ</sequence>
<dbReference type="InterPro" id="IPR014352">
    <property type="entry name" value="FERM/acyl-CoA-bd_prot_sf"/>
</dbReference>
<dbReference type="GO" id="GO:0005856">
    <property type="term" value="C:cytoskeleton"/>
    <property type="evidence" value="ECO:0007669"/>
    <property type="project" value="UniProtKB-SubCell"/>
</dbReference>
<dbReference type="GO" id="GO:0031032">
    <property type="term" value="P:actomyosin structure organization"/>
    <property type="evidence" value="ECO:0007669"/>
    <property type="project" value="TreeGrafter"/>
</dbReference>
<dbReference type="SUPFAM" id="SSF47031">
    <property type="entry name" value="Second domain of FERM"/>
    <property type="match status" value="1"/>
</dbReference>
<dbReference type="OrthoDB" id="6589456at2759"/>
<dbReference type="InterPro" id="IPR000299">
    <property type="entry name" value="FERM_domain"/>
</dbReference>
<feature type="region of interest" description="Disordered" evidence="10">
    <location>
        <begin position="355"/>
        <end position="493"/>
    </location>
</feature>
<evidence type="ECO:0000256" key="10">
    <source>
        <dbReference type="SAM" id="MobiDB-lite"/>
    </source>
</evidence>
<evidence type="ECO:0000256" key="5">
    <source>
        <dbReference type="ARBA" id="ARBA00022553"/>
    </source>
</evidence>
<keyword evidence="8" id="KW-0206">Cytoskeleton</keyword>
<dbReference type="FunFam" id="2.30.29.30:FF:000001">
    <property type="entry name" value="Erythrocyte membrane protein band 4.1"/>
    <property type="match status" value="1"/>
</dbReference>
<feature type="region of interest" description="Disordered" evidence="10">
    <location>
        <begin position="1138"/>
        <end position="1158"/>
    </location>
</feature>
<dbReference type="Pfam" id="PF08736">
    <property type="entry name" value="FA"/>
    <property type="match status" value="1"/>
</dbReference>
<dbReference type="Pfam" id="PF09379">
    <property type="entry name" value="FERM_N"/>
    <property type="match status" value="1"/>
</dbReference>
<dbReference type="PRINTS" id="PR00935">
    <property type="entry name" value="BAND41"/>
</dbReference>
<feature type="compositionally biased region" description="Basic and acidic residues" evidence="10">
    <location>
        <begin position="437"/>
        <end position="454"/>
    </location>
</feature>
<dbReference type="InterPro" id="IPR018980">
    <property type="entry name" value="FERM_PH-like_C"/>
</dbReference>
<feature type="domain" description="FERM" evidence="11">
    <location>
        <begin position="44"/>
        <end position="327"/>
    </location>
</feature>
<dbReference type="GO" id="GO:0005886">
    <property type="term" value="C:plasma membrane"/>
    <property type="evidence" value="ECO:0007669"/>
    <property type="project" value="TreeGrafter"/>
</dbReference>
<dbReference type="InterPro" id="IPR000798">
    <property type="entry name" value="Ez/rad/moesin-like"/>
</dbReference>
<dbReference type="InterPro" id="IPR035963">
    <property type="entry name" value="FERM_2"/>
</dbReference>
<feature type="compositionally biased region" description="Polar residues" evidence="10">
    <location>
        <begin position="455"/>
        <end position="493"/>
    </location>
</feature>
<reference evidence="12" key="1">
    <citation type="submission" date="2021-11" db="EMBL/GenBank/DDBJ databases">
        <authorList>
            <person name="Schell T."/>
        </authorList>
    </citation>
    <scope>NUCLEOTIDE SEQUENCE</scope>
    <source>
        <strain evidence="12">M5</strain>
    </source>
</reference>
<protein>
    <recommendedName>
        <fullName evidence="3">Moesin/ezrin/radixin homolog 1</fullName>
    </recommendedName>
</protein>
<evidence type="ECO:0000256" key="3">
    <source>
        <dbReference type="ARBA" id="ARBA00022025"/>
    </source>
</evidence>
<dbReference type="SUPFAM" id="SSF54236">
    <property type="entry name" value="Ubiquitin-like"/>
    <property type="match status" value="1"/>
</dbReference>
<keyword evidence="4" id="KW-0963">Cytoplasm</keyword>
<dbReference type="GO" id="GO:0009887">
    <property type="term" value="P:animal organ morphogenesis"/>
    <property type="evidence" value="ECO:0007669"/>
    <property type="project" value="UniProtKB-ARBA"/>
</dbReference>
<dbReference type="EMBL" id="CAKKLH010000281">
    <property type="protein sequence ID" value="CAH0108000.1"/>
    <property type="molecule type" value="Genomic_DNA"/>
</dbReference>
<keyword evidence="7" id="KW-0009">Actin-binding</keyword>
<comment type="caution">
    <text evidence="12">The sequence shown here is derived from an EMBL/GenBank/DDBJ whole genome shotgun (WGS) entry which is preliminary data.</text>
</comment>
<dbReference type="GO" id="GO:0048731">
    <property type="term" value="P:system development"/>
    <property type="evidence" value="ECO:0007669"/>
    <property type="project" value="UniProtKB-ARBA"/>
</dbReference>
<dbReference type="InterPro" id="IPR014847">
    <property type="entry name" value="FA"/>
</dbReference>
<evidence type="ECO:0000256" key="8">
    <source>
        <dbReference type="ARBA" id="ARBA00023212"/>
    </source>
</evidence>
<evidence type="ECO:0000313" key="12">
    <source>
        <dbReference type="EMBL" id="CAH0108000.1"/>
    </source>
</evidence>
<dbReference type="InterPro" id="IPR011993">
    <property type="entry name" value="PH-like_dom_sf"/>
</dbReference>
<evidence type="ECO:0000256" key="7">
    <source>
        <dbReference type="ARBA" id="ARBA00023203"/>
    </source>
</evidence>
<evidence type="ECO:0000256" key="2">
    <source>
        <dbReference type="ARBA" id="ARBA00004536"/>
    </source>
</evidence>
<dbReference type="FunFam" id="3.10.20.90:FF:000002">
    <property type="entry name" value="Erythrocyte protein band 4.1-like 3"/>
    <property type="match status" value="1"/>
</dbReference>
<dbReference type="PROSITE" id="PS00660">
    <property type="entry name" value="FERM_1"/>
    <property type="match status" value="1"/>
</dbReference>
<feature type="compositionally biased region" description="Polar residues" evidence="10">
    <location>
        <begin position="815"/>
        <end position="832"/>
    </location>
</feature>
<dbReference type="InterPro" id="IPR018979">
    <property type="entry name" value="FERM_N"/>
</dbReference>
<dbReference type="Proteomes" id="UP000789390">
    <property type="component" value="Unassembled WGS sequence"/>
</dbReference>
<dbReference type="PRINTS" id="PR00661">
    <property type="entry name" value="ERMFAMILY"/>
</dbReference>
<evidence type="ECO:0000256" key="9">
    <source>
        <dbReference type="ARBA" id="ARBA00043944"/>
    </source>
</evidence>
<proteinExistence type="predicted"/>
<dbReference type="PANTHER" id="PTHR23280">
    <property type="entry name" value="4.1 G PROTEIN"/>
    <property type="match status" value="1"/>
</dbReference>
<evidence type="ECO:0000256" key="4">
    <source>
        <dbReference type="ARBA" id="ARBA00022490"/>
    </source>
</evidence>
<dbReference type="PANTHER" id="PTHR23280:SF21">
    <property type="entry name" value="PROTEIN 4.1 HOMOLOG"/>
    <property type="match status" value="1"/>
</dbReference>
<dbReference type="Gene3D" id="2.30.29.30">
    <property type="entry name" value="Pleckstrin-homology domain (PH domain)/Phosphotyrosine-binding domain (PTB)"/>
    <property type="match status" value="1"/>
</dbReference>
<feature type="region of interest" description="Disordered" evidence="10">
    <location>
        <begin position="1"/>
        <end position="25"/>
    </location>
</feature>
<dbReference type="Pfam" id="PF05902">
    <property type="entry name" value="4_1_CTD"/>
    <property type="match status" value="1"/>
</dbReference>
<dbReference type="Gene3D" id="1.20.80.10">
    <property type="match status" value="1"/>
</dbReference>
<dbReference type="GO" id="GO:0005198">
    <property type="term" value="F:structural molecule activity"/>
    <property type="evidence" value="ECO:0007669"/>
    <property type="project" value="InterPro"/>
</dbReference>
<dbReference type="PROSITE" id="PS00661">
    <property type="entry name" value="FERM_2"/>
    <property type="match status" value="1"/>
</dbReference>
<dbReference type="CDD" id="cd14473">
    <property type="entry name" value="FERM_B-lobe"/>
    <property type="match status" value="1"/>
</dbReference>
<dbReference type="FunFam" id="1.20.80.10:FF:000001">
    <property type="entry name" value="Erythrocyte membrane protein band 4.1"/>
    <property type="match status" value="1"/>
</dbReference>
<dbReference type="Gene3D" id="3.10.20.90">
    <property type="entry name" value="Phosphatidylinositol 3-kinase Catalytic Subunit, Chain A, domain 1"/>
    <property type="match status" value="1"/>
</dbReference>
<dbReference type="Pfam" id="PF09380">
    <property type="entry name" value="FERM_C"/>
    <property type="match status" value="1"/>
</dbReference>
<feature type="compositionally biased region" description="Polar residues" evidence="10">
    <location>
        <begin position="1144"/>
        <end position="1158"/>
    </location>
</feature>
<evidence type="ECO:0000313" key="13">
    <source>
        <dbReference type="Proteomes" id="UP000789390"/>
    </source>
</evidence>
<dbReference type="InterPro" id="IPR029071">
    <property type="entry name" value="Ubiquitin-like_domsf"/>
</dbReference>